<gene>
    <name evidence="2" type="ordered locus">Os07g0141001</name>
    <name evidence="2" type="ORF">OSNPB_070141001</name>
</gene>
<organism evidence="2 3">
    <name type="scientific">Oryza sativa subsp. japonica</name>
    <name type="common">Rice</name>
    <dbReference type="NCBI Taxonomy" id="39947"/>
    <lineage>
        <taxon>Eukaryota</taxon>
        <taxon>Viridiplantae</taxon>
        <taxon>Streptophyta</taxon>
        <taxon>Embryophyta</taxon>
        <taxon>Tracheophyta</taxon>
        <taxon>Spermatophyta</taxon>
        <taxon>Magnoliopsida</taxon>
        <taxon>Liliopsida</taxon>
        <taxon>Poales</taxon>
        <taxon>Poaceae</taxon>
        <taxon>BOP clade</taxon>
        <taxon>Oryzoideae</taxon>
        <taxon>Oryzeae</taxon>
        <taxon>Oryzinae</taxon>
        <taxon>Oryza</taxon>
        <taxon>Oryza sativa</taxon>
    </lineage>
</organism>
<sequence length="81" mass="8383">MGGGGGGGAEMEKGISDRRVRLSTLRTPMTHATISVPPLPPTPCSLLELISGPSSFLLGFPRQPAAANEDNSGRAWRPSAP</sequence>
<reference evidence="2 3" key="2">
    <citation type="journal article" date="2013" name="Plant Cell Physiol.">
        <title>Rice Annotation Project Database (RAP-DB): an integrative and interactive database for rice genomics.</title>
        <authorList>
            <person name="Sakai H."/>
            <person name="Lee S.S."/>
            <person name="Tanaka T."/>
            <person name="Numa H."/>
            <person name="Kim J."/>
            <person name="Kawahara Y."/>
            <person name="Wakimoto H."/>
            <person name="Yang C.C."/>
            <person name="Iwamoto M."/>
            <person name="Abe T."/>
            <person name="Yamada Y."/>
            <person name="Muto A."/>
            <person name="Inokuchi H."/>
            <person name="Ikemura T."/>
            <person name="Matsumoto T."/>
            <person name="Sasaki T."/>
            <person name="Itoh T."/>
        </authorList>
    </citation>
    <scope>NUCLEOTIDE SEQUENCE [LARGE SCALE GENOMIC DNA]</scope>
    <source>
        <strain evidence="3">cv. Nipponbare</strain>
    </source>
</reference>
<name>A0A0P0X2F8_ORYSJ</name>
<protein>
    <submittedName>
        <fullName evidence="2">Os07g0141001 protein</fullName>
    </submittedName>
</protein>
<evidence type="ECO:0000256" key="1">
    <source>
        <dbReference type="SAM" id="MobiDB-lite"/>
    </source>
</evidence>
<proteinExistence type="predicted"/>
<reference evidence="2 3" key="3">
    <citation type="journal article" date="2013" name="Rice">
        <title>Improvement of the Oryza sativa Nipponbare reference genome using next generation sequence and optical map data.</title>
        <authorList>
            <person name="Kawahara Y."/>
            <person name="de la Bastide M."/>
            <person name="Hamilton J.P."/>
            <person name="Kanamori H."/>
            <person name="McCombie W.R."/>
            <person name="Ouyang S."/>
            <person name="Schwartz D.C."/>
            <person name="Tanaka T."/>
            <person name="Wu J."/>
            <person name="Zhou S."/>
            <person name="Childs K.L."/>
            <person name="Davidson R.M."/>
            <person name="Lin H."/>
            <person name="Quesada-Ocampo L."/>
            <person name="Vaillancourt B."/>
            <person name="Sakai H."/>
            <person name="Lee S.S."/>
            <person name="Kim J."/>
            <person name="Numa H."/>
            <person name="Itoh T."/>
            <person name="Buell C.R."/>
            <person name="Matsumoto T."/>
        </authorList>
    </citation>
    <scope>NUCLEOTIDE SEQUENCE [LARGE SCALE GENOMIC DNA]</scope>
    <source>
        <strain evidence="3">cv. Nipponbare</strain>
    </source>
</reference>
<dbReference type="EMBL" id="AP014963">
    <property type="protein sequence ID" value="BAT00008.1"/>
    <property type="molecule type" value="Genomic_DNA"/>
</dbReference>
<dbReference type="InParanoid" id="A0A0P0X2F8"/>
<dbReference type="AlphaFoldDB" id="A0A0P0X2F8"/>
<accession>A0A0P0X2F8</accession>
<evidence type="ECO:0000313" key="2">
    <source>
        <dbReference type="EMBL" id="BAT00008.1"/>
    </source>
</evidence>
<keyword evidence="3" id="KW-1185">Reference proteome</keyword>
<dbReference type="PaxDb" id="39947-A0A0P0X2F8"/>
<reference evidence="3" key="1">
    <citation type="journal article" date="2005" name="Nature">
        <title>The map-based sequence of the rice genome.</title>
        <authorList>
            <consortium name="International rice genome sequencing project (IRGSP)"/>
            <person name="Matsumoto T."/>
            <person name="Wu J."/>
            <person name="Kanamori H."/>
            <person name="Katayose Y."/>
            <person name="Fujisawa M."/>
            <person name="Namiki N."/>
            <person name="Mizuno H."/>
            <person name="Yamamoto K."/>
            <person name="Antonio B.A."/>
            <person name="Baba T."/>
            <person name="Sakata K."/>
            <person name="Nagamura Y."/>
            <person name="Aoki H."/>
            <person name="Arikawa K."/>
            <person name="Arita K."/>
            <person name="Bito T."/>
            <person name="Chiden Y."/>
            <person name="Fujitsuka N."/>
            <person name="Fukunaka R."/>
            <person name="Hamada M."/>
            <person name="Harada C."/>
            <person name="Hayashi A."/>
            <person name="Hijishita S."/>
            <person name="Honda M."/>
            <person name="Hosokawa S."/>
            <person name="Ichikawa Y."/>
            <person name="Idonuma A."/>
            <person name="Iijima M."/>
            <person name="Ikeda M."/>
            <person name="Ikeno M."/>
            <person name="Ito K."/>
            <person name="Ito S."/>
            <person name="Ito T."/>
            <person name="Ito Y."/>
            <person name="Ito Y."/>
            <person name="Iwabuchi A."/>
            <person name="Kamiya K."/>
            <person name="Karasawa W."/>
            <person name="Kurita K."/>
            <person name="Katagiri S."/>
            <person name="Kikuta A."/>
            <person name="Kobayashi H."/>
            <person name="Kobayashi N."/>
            <person name="Machita K."/>
            <person name="Maehara T."/>
            <person name="Masukawa M."/>
            <person name="Mizubayashi T."/>
            <person name="Mukai Y."/>
            <person name="Nagasaki H."/>
            <person name="Nagata Y."/>
            <person name="Naito S."/>
            <person name="Nakashima M."/>
            <person name="Nakama Y."/>
            <person name="Nakamichi Y."/>
            <person name="Nakamura M."/>
            <person name="Meguro A."/>
            <person name="Negishi M."/>
            <person name="Ohta I."/>
            <person name="Ohta T."/>
            <person name="Okamoto M."/>
            <person name="Ono N."/>
            <person name="Saji S."/>
            <person name="Sakaguchi M."/>
            <person name="Sakai K."/>
            <person name="Shibata M."/>
            <person name="Shimokawa T."/>
            <person name="Song J."/>
            <person name="Takazaki Y."/>
            <person name="Terasawa K."/>
            <person name="Tsugane M."/>
            <person name="Tsuji K."/>
            <person name="Ueda S."/>
            <person name="Waki K."/>
            <person name="Yamagata H."/>
            <person name="Yamamoto M."/>
            <person name="Yamamoto S."/>
            <person name="Yamane H."/>
            <person name="Yoshiki S."/>
            <person name="Yoshihara R."/>
            <person name="Yukawa K."/>
            <person name="Zhong H."/>
            <person name="Yano M."/>
            <person name="Yuan Q."/>
            <person name="Ouyang S."/>
            <person name="Liu J."/>
            <person name="Jones K.M."/>
            <person name="Gansberger K."/>
            <person name="Moffat K."/>
            <person name="Hill J."/>
            <person name="Bera J."/>
            <person name="Fadrosh D."/>
            <person name="Jin S."/>
            <person name="Johri S."/>
            <person name="Kim M."/>
            <person name="Overton L."/>
            <person name="Reardon M."/>
            <person name="Tsitrin T."/>
            <person name="Vuong H."/>
            <person name="Weaver B."/>
            <person name="Ciecko A."/>
            <person name="Tallon L."/>
            <person name="Jackson J."/>
            <person name="Pai G."/>
            <person name="Aken S.V."/>
            <person name="Utterback T."/>
            <person name="Reidmuller S."/>
            <person name="Feldblyum T."/>
            <person name="Hsiao J."/>
            <person name="Zismann V."/>
            <person name="Iobst S."/>
            <person name="de Vazeille A.R."/>
            <person name="Buell C.R."/>
            <person name="Ying K."/>
            <person name="Li Y."/>
            <person name="Lu T."/>
            <person name="Huang Y."/>
            <person name="Zhao Q."/>
            <person name="Feng Q."/>
            <person name="Zhang L."/>
            <person name="Zhu J."/>
            <person name="Weng Q."/>
            <person name="Mu J."/>
            <person name="Lu Y."/>
            <person name="Fan D."/>
            <person name="Liu Y."/>
            <person name="Guan J."/>
            <person name="Zhang Y."/>
            <person name="Yu S."/>
            <person name="Liu X."/>
            <person name="Zhang Y."/>
            <person name="Hong G."/>
            <person name="Han B."/>
            <person name="Choisne N."/>
            <person name="Demange N."/>
            <person name="Orjeda G."/>
            <person name="Samain S."/>
            <person name="Cattolico L."/>
            <person name="Pelletier E."/>
            <person name="Couloux A."/>
            <person name="Segurens B."/>
            <person name="Wincker P."/>
            <person name="D'Hont A."/>
            <person name="Scarpelli C."/>
            <person name="Weissenbach J."/>
            <person name="Salanoubat M."/>
            <person name="Quetier F."/>
            <person name="Yu Y."/>
            <person name="Kim H.R."/>
            <person name="Rambo T."/>
            <person name="Currie J."/>
            <person name="Collura K."/>
            <person name="Luo M."/>
            <person name="Yang T."/>
            <person name="Ammiraju J.S.S."/>
            <person name="Engler F."/>
            <person name="Soderlund C."/>
            <person name="Wing R.A."/>
            <person name="Palmer L.E."/>
            <person name="de la Bastide M."/>
            <person name="Spiegel L."/>
            <person name="Nascimento L."/>
            <person name="Zutavern T."/>
            <person name="O'Shaughnessy A."/>
            <person name="Dike S."/>
            <person name="Dedhia N."/>
            <person name="Preston R."/>
            <person name="Balija V."/>
            <person name="McCombie W.R."/>
            <person name="Chow T."/>
            <person name="Chen H."/>
            <person name="Chung M."/>
            <person name="Chen C."/>
            <person name="Shaw J."/>
            <person name="Wu H."/>
            <person name="Hsiao K."/>
            <person name="Chao Y."/>
            <person name="Chu M."/>
            <person name="Cheng C."/>
            <person name="Hour A."/>
            <person name="Lee P."/>
            <person name="Lin S."/>
            <person name="Lin Y."/>
            <person name="Liou J."/>
            <person name="Liu S."/>
            <person name="Hsing Y."/>
            <person name="Raghuvanshi S."/>
            <person name="Mohanty A."/>
            <person name="Bharti A.K."/>
            <person name="Gaur A."/>
            <person name="Gupta V."/>
            <person name="Kumar D."/>
            <person name="Ravi V."/>
            <person name="Vij S."/>
            <person name="Kapur A."/>
            <person name="Khurana P."/>
            <person name="Khurana P."/>
            <person name="Khurana J.P."/>
            <person name="Tyagi A.K."/>
            <person name="Gaikwad K."/>
            <person name="Singh A."/>
            <person name="Dalal V."/>
            <person name="Srivastava S."/>
            <person name="Dixit A."/>
            <person name="Pal A.K."/>
            <person name="Ghazi I.A."/>
            <person name="Yadav M."/>
            <person name="Pandit A."/>
            <person name="Bhargava A."/>
            <person name="Sureshbabu K."/>
            <person name="Batra K."/>
            <person name="Sharma T.R."/>
            <person name="Mohapatra T."/>
            <person name="Singh N.K."/>
            <person name="Messing J."/>
            <person name="Nelson A.B."/>
            <person name="Fuks G."/>
            <person name="Kavchok S."/>
            <person name="Keizer G."/>
            <person name="Linton E."/>
            <person name="Llaca V."/>
            <person name="Song R."/>
            <person name="Tanyolac B."/>
            <person name="Young S."/>
            <person name="Ho-Il K."/>
            <person name="Hahn J.H."/>
            <person name="Sangsakoo G."/>
            <person name="Vanavichit A."/>
            <person name="de Mattos Luiz.A.T."/>
            <person name="Zimmer P.D."/>
            <person name="Malone G."/>
            <person name="Dellagostin O."/>
            <person name="de Oliveira A.C."/>
            <person name="Bevan M."/>
            <person name="Bancroft I."/>
            <person name="Minx P."/>
            <person name="Cordum H."/>
            <person name="Wilson R."/>
            <person name="Cheng Z."/>
            <person name="Jin W."/>
            <person name="Jiang J."/>
            <person name="Leong S.A."/>
            <person name="Iwama H."/>
            <person name="Gojobori T."/>
            <person name="Itoh T."/>
            <person name="Niimura Y."/>
            <person name="Fujii Y."/>
            <person name="Habara T."/>
            <person name="Sakai H."/>
            <person name="Sato Y."/>
            <person name="Wilson G."/>
            <person name="Kumar K."/>
            <person name="McCouch S."/>
            <person name="Juretic N."/>
            <person name="Hoen D."/>
            <person name="Wright S."/>
            <person name="Bruskiewich R."/>
            <person name="Bureau T."/>
            <person name="Miyao A."/>
            <person name="Hirochika H."/>
            <person name="Nishikawa T."/>
            <person name="Kadowaki K."/>
            <person name="Sugiura M."/>
            <person name="Burr B."/>
            <person name="Sasaki T."/>
        </authorList>
    </citation>
    <scope>NUCLEOTIDE SEQUENCE [LARGE SCALE GENOMIC DNA]</scope>
    <source>
        <strain evidence="3">cv. Nipponbare</strain>
    </source>
</reference>
<feature type="region of interest" description="Disordered" evidence="1">
    <location>
        <begin position="61"/>
        <end position="81"/>
    </location>
</feature>
<dbReference type="Proteomes" id="UP000059680">
    <property type="component" value="Chromosome 7"/>
</dbReference>
<evidence type="ECO:0000313" key="3">
    <source>
        <dbReference type="Proteomes" id="UP000059680"/>
    </source>
</evidence>